<dbReference type="Pfam" id="PF00107">
    <property type="entry name" value="ADH_zinc_N"/>
    <property type="match status" value="1"/>
</dbReference>
<reference evidence="5" key="1">
    <citation type="submission" date="2016-10" db="EMBL/GenBank/DDBJ databases">
        <authorList>
            <person name="Varghese N."/>
            <person name="Submissions S."/>
        </authorList>
    </citation>
    <scope>NUCLEOTIDE SEQUENCE [LARGE SCALE GENOMIC DNA]</scope>
    <source>
        <strain evidence="5">UNC267MFSha1.1M11</strain>
    </source>
</reference>
<proteinExistence type="predicted"/>
<feature type="domain" description="Alcohol dehydrogenase-like N-terminal" evidence="3">
    <location>
        <begin position="23"/>
        <end position="124"/>
    </location>
</feature>
<keyword evidence="1" id="KW-0560">Oxidoreductase</keyword>
<dbReference type="Gene3D" id="3.90.180.10">
    <property type="entry name" value="Medium-chain alcohol dehydrogenases, catalytic domain"/>
    <property type="match status" value="1"/>
</dbReference>
<dbReference type="STRING" id="1502745.SAMN02799620_03091"/>
<dbReference type="Pfam" id="PF08240">
    <property type="entry name" value="ADH_N"/>
    <property type="match status" value="1"/>
</dbReference>
<dbReference type="InterPro" id="IPR036291">
    <property type="entry name" value="NAD(P)-bd_dom_sf"/>
</dbReference>
<sequence>MRAVMARRGVVAIEDVEDPVPEAGQVLVAPRACGICGSDIHLVESQAAAPDLVPPMVLGHEFVAEILDYGPATSRMLAPGTLVTSVPFLDTAGGPQLLGLSPAVTGGLAERMVLQESRLLAVPEGVPAAHAAVTEPLAVGVHAVAAAGMEPGDVALVLGCGPVGLAVVAALKAAGYGPVVAADFSATRRGLAGTIGADVVVDPAEHSPYTRWSELAGPALPISPLMAGPVRANTVIFECVGRPGVLAAVMESALPHSRIVVVGVCTQPDTIVPAIGTTKELALRFVFAYRPEEFEVSLRWIADGTVNVAAMITATLPLSAAAEAFGALSLPDEHCKILLTPDTQEIV</sequence>
<dbReference type="GO" id="GO:0016491">
    <property type="term" value="F:oxidoreductase activity"/>
    <property type="evidence" value="ECO:0007669"/>
    <property type="project" value="UniProtKB-KW"/>
</dbReference>
<dbReference type="PANTHER" id="PTHR43189:SF1">
    <property type="entry name" value="ZINC-TYPE ALCOHOL DEHYDROGENASE-LIKE PROTEIN C1198.01"/>
    <property type="match status" value="1"/>
</dbReference>
<dbReference type="Proteomes" id="UP000199707">
    <property type="component" value="Unassembled WGS sequence"/>
</dbReference>
<evidence type="ECO:0000259" key="2">
    <source>
        <dbReference type="Pfam" id="PF00107"/>
    </source>
</evidence>
<dbReference type="InterPro" id="IPR013154">
    <property type="entry name" value="ADH-like_N"/>
</dbReference>
<feature type="domain" description="Alcohol dehydrogenase-like C-terminal" evidence="2">
    <location>
        <begin position="162"/>
        <end position="302"/>
    </location>
</feature>
<name>A0A1G4WFB4_9MYCO</name>
<organism evidence="4 5">
    <name type="scientific">Mycolicibacterium fluoranthenivorans</name>
    <dbReference type="NCBI Taxonomy" id="258505"/>
    <lineage>
        <taxon>Bacteria</taxon>
        <taxon>Bacillati</taxon>
        <taxon>Actinomycetota</taxon>
        <taxon>Actinomycetes</taxon>
        <taxon>Mycobacteriales</taxon>
        <taxon>Mycobacteriaceae</taxon>
        <taxon>Mycolicibacterium</taxon>
    </lineage>
</organism>
<evidence type="ECO:0000256" key="1">
    <source>
        <dbReference type="ARBA" id="ARBA00023002"/>
    </source>
</evidence>
<dbReference type="RefSeq" id="WP_090358374.1">
    <property type="nucleotide sequence ID" value="NZ_FMUB01000006.1"/>
</dbReference>
<dbReference type="AlphaFoldDB" id="A0A1G4WFB4"/>
<protein>
    <submittedName>
        <fullName evidence="4">2-desacetyl-2-hydroxyethyl bacteriochlorophyllide A dehydrogenase</fullName>
    </submittedName>
</protein>
<gene>
    <name evidence="4" type="ORF">SAMN02799620_03091</name>
</gene>
<dbReference type="SUPFAM" id="SSF50129">
    <property type="entry name" value="GroES-like"/>
    <property type="match status" value="1"/>
</dbReference>
<dbReference type="InterPro" id="IPR013149">
    <property type="entry name" value="ADH-like_C"/>
</dbReference>
<evidence type="ECO:0000259" key="3">
    <source>
        <dbReference type="Pfam" id="PF08240"/>
    </source>
</evidence>
<dbReference type="EMBL" id="FMUB01000006">
    <property type="protein sequence ID" value="SCX21814.1"/>
    <property type="molecule type" value="Genomic_DNA"/>
</dbReference>
<dbReference type="PANTHER" id="PTHR43189">
    <property type="entry name" value="ZINC-TYPE ALCOHOL DEHYDROGENASE-LIKE PROTEIN C1198.01-RELATED"/>
    <property type="match status" value="1"/>
</dbReference>
<dbReference type="SUPFAM" id="SSF51735">
    <property type="entry name" value="NAD(P)-binding Rossmann-fold domains"/>
    <property type="match status" value="1"/>
</dbReference>
<evidence type="ECO:0000313" key="5">
    <source>
        <dbReference type="Proteomes" id="UP000199707"/>
    </source>
</evidence>
<accession>A0A1G4WFB4</accession>
<evidence type="ECO:0000313" key="4">
    <source>
        <dbReference type="EMBL" id="SCX21814.1"/>
    </source>
</evidence>
<dbReference type="Gene3D" id="3.40.50.720">
    <property type="entry name" value="NAD(P)-binding Rossmann-like Domain"/>
    <property type="match status" value="1"/>
</dbReference>
<dbReference type="InterPro" id="IPR011032">
    <property type="entry name" value="GroES-like_sf"/>
</dbReference>